<dbReference type="EMBL" id="MU155420">
    <property type="protein sequence ID" value="KAF9473729.1"/>
    <property type="molecule type" value="Genomic_DNA"/>
</dbReference>
<protein>
    <submittedName>
        <fullName evidence="1">Uncharacterized protein</fullName>
    </submittedName>
</protein>
<comment type="caution">
    <text evidence="1">The sequence shown here is derived from an EMBL/GenBank/DDBJ whole genome shotgun (WGS) entry which is preliminary data.</text>
</comment>
<dbReference type="Proteomes" id="UP000807469">
    <property type="component" value="Unassembled WGS sequence"/>
</dbReference>
<proteinExistence type="predicted"/>
<reference evidence="1" key="1">
    <citation type="submission" date="2020-11" db="EMBL/GenBank/DDBJ databases">
        <authorList>
            <consortium name="DOE Joint Genome Institute"/>
            <person name="Ahrendt S."/>
            <person name="Riley R."/>
            <person name="Andreopoulos W."/>
            <person name="Labutti K."/>
            <person name="Pangilinan J."/>
            <person name="Ruiz-Duenas F.J."/>
            <person name="Barrasa J.M."/>
            <person name="Sanchez-Garcia M."/>
            <person name="Camarero S."/>
            <person name="Miyauchi S."/>
            <person name="Serrano A."/>
            <person name="Linde D."/>
            <person name="Babiker R."/>
            <person name="Drula E."/>
            <person name="Ayuso-Fernandez I."/>
            <person name="Pacheco R."/>
            <person name="Padilla G."/>
            <person name="Ferreira P."/>
            <person name="Barriuso J."/>
            <person name="Kellner H."/>
            <person name="Castanera R."/>
            <person name="Alfaro M."/>
            <person name="Ramirez L."/>
            <person name="Pisabarro A.G."/>
            <person name="Kuo A."/>
            <person name="Tritt A."/>
            <person name="Lipzen A."/>
            <person name="He G."/>
            <person name="Yan M."/>
            <person name="Ng V."/>
            <person name="Cullen D."/>
            <person name="Martin F."/>
            <person name="Rosso M.-N."/>
            <person name="Henrissat B."/>
            <person name="Hibbett D."/>
            <person name="Martinez A.T."/>
            <person name="Grigoriev I.V."/>
        </authorList>
    </citation>
    <scope>NUCLEOTIDE SEQUENCE</scope>
    <source>
        <strain evidence="1">CIRM-BRFM 674</strain>
    </source>
</reference>
<gene>
    <name evidence="1" type="ORF">BDN70DRAFT_908782</name>
</gene>
<organism evidence="1 2">
    <name type="scientific">Pholiota conissans</name>
    <dbReference type="NCBI Taxonomy" id="109636"/>
    <lineage>
        <taxon>Eukaryota</taxon>
        <taxon>Fungi</taxon>
        <taxon>Dikarya</taxon>
        <taxon>Basidiomycota</taxon>
        <taxon>Agaricomycotina</taxon>
        <taxon>Agaricomycetes</taxon>
        <taxon>Agaricomycetidae</taxon>
        <taxon>Agaricales</taxon>
        <taxon>Agaricineae</taxon>
        <taxon>Strophariaceae</taxon>
        <taxon>Pholiota</taxon>
    </lineage>
</organism>
<dbReference type="AlphaFoldDB" id="A0A9P5YSA3"/>
<name>A0A9P5YSA3_9AGAR</name>
<keyword evidence="2" id="KW-1185">Reference proteome</keyword>
<dbReference type="OrthoDB" id="3341102at2759"/>
<sequence length="182" mass="20502">MHCIQTENIPSVLILNSNQMQVCFAQGCNSTYAPIGSKHVTIVGSEEKWAITVLVSLTNNGVVLPFQAIHKGTTPASLPSKSCQSYQECIDAGFLFESSITSTYWSMQKTMQNFVNTTLALYFDDQKKKLNLPSDHIHQSEEFLNWMQKEHKNTLVNFVSARMTGLFRPCDVGFQCIFKHSL</sequence>
<evidence type="ECO:0000313" key="2">
    <source>
        <dbReference type="Proteomes" id="UP000807469"/>
    </source>
</evidence>
<evidence type="ECO:0000313" key="1">
    <source>
        <dbReference type="EMBL" id="KAF9473729.1"/>
    </source>
</evidence>
<accession>A0A9P5YSA3</accession>